<feature type="domain" description="TadE-like" evidence="2">
    <location>
        <begin position="27"/>
        <end position="68"/>
    </location>
</feature>
<evidence type="ECO:0000313" key="4">
    <source>
        <dbReference type="Proteomes" id="UP000295304"/>
    </source>
</evidence>
<dbReference type="InterPro" id="IPR012495">
    <property type="entry name" value="TadE-like_dom"/>
</dbReference>
<keyword evidence="1" id="KW-0472">Membrane</keyword>
<gene>
    <name evidence="3" type="ORF">EDD55_10256</name>
</gene>
<evidence type="ECO:0000259" key="2">
    <source>
        <dbReference type="Pfam" id="PF07811"/>
    </source>
</evidence>
<dbReference type="AlphaFoldDB" id="A0A4R3JDB0"/>
<reference evidence="3 4" key="1">
    <citation type="submission" date="2019-03" db="EMBL/GenBank/DDBJ databases">
        <title>Genomic Encyclopedia of Type Strains, Phase IV (KMG-IV): sequencing the most valuable type-strain genomes for metagenomic binning, comparative biology and taxonomic classification.</title>
        <authorList>
            <person name="Goeker M."/>
        </authorList>
    </citation>
    <scope>NUCLEOTIDE SEQUENCE [LARGE SCALE GENOMIC DNA]</scope>
    <source>
        <strain evidence="3 4">DSM 101688</strain>
    </source>
</reference>
<protein>
    <submittedName>
        <fullName evidence="3">TadE-like protein</fullName>
    </submittedName>
</protein>
<dbReference type="OrthoDB" id="7356451at2"/>
<accession>A0A4R3JDB0</accession>
<keyword evidence="1" id="KW-0812">Transmembrane</keyword>
<dbReference type="RefSeq" id="WP_132937994.1">
    <property type="nucleotide sequence ID" value="NZ_CP119676.1"/>
</dbReference>
<dbReference type="Pfam" id="PF07811">
    <property type="entry name" value="TadE"/>
    <property type="match status" value="1"/>
</dbReference>
<name>A0A4R3JDB0_9PROT</name>
<keyword evidence="1" id="KW-1133">Transmembrane helix</keyword>
<keyword evidence="4" id="KW-1185">Reference proteome</keyword>
<organism evidence="3 4">
    <name type="scientific">Varunaivibrio sulfuroxidans</name>
    <dbReference type="NCBI Taxonomy" id="1773489"/>
    <lineage>
        <taxon>Bacteria</taxon>
        <taxon>Pseudomonadati</taxon>
        <taxon>Pseudomonadota</taxon>
        <taxon>Alphaproteobacteria</taxon>
        <taxon>Rhodospirillales</taxon>
        <taxon>Magnetovibrionaceae</taxon>
        <taxon>Varunaivibrio</taxon>
    </lineage>
</organism>
<sequence length="155" mass="16729">METLRHLRQWLRPRVRKLKTLPGDTAGVSAIEFALIAPVLMILMLGMFDYAVLIFHKMELVGAVRSGAQYALIDSSATTAIAQTVINSTNLPANTLSVTVTNFCECPDGSSLVCGGTCAAGNVHYYTRVAGSYDYTPIFLPGPITLSDTTTIRTQ</sequence>
<comment type="caution">
    <text evidence="3">The sequence shown here is derived from an EMBL/GenBank/DDBJ whole genome shotgun (WGS) entry which is preliminary data.</text>
</comment>
<feature type="transmembrane region" description="Helical" evidence="1">
    <location>
        <begin position="33"/>
        <end position="55"/>
    </location>
</feature>
<proteinExistence type="predicted"/>
<evidence type="ECO:0000256" key="1">
    <source>
        <dbReference type="SAM" id="Phobius"/>
    </source>
</evidence>
<dbReference type="EMBL" id="SLZW01000002">
    <property type="protein sequence ID" value="TCS64019.1"/>
    <property type="molecule type" value="Genomic_DNA"/>
</dbReference>
<dbReference type="Proteomes" id="UP000295304">
    <property type="component" value="Unassembled WGS sequence"/>
</dbReference>
<evidence type="ECO:0000313" key="3">
    <source>
        <dbReference type="EMBL" id="TCS64019.1"/>
    </source>
</evidence>